<accession>A0A401ZDF5</accession>
<dbReference type="RefSeq" id="WP_126595848.1">
    <property type="nucleotide sequence ID" value="NZ_BIFQ01000001.1"/>
</dbReference>
<keyword evidence="3" id="KW-1185">Reference proteome</keyword>
<comment type="caution">
    <text evidence="2">The sequence shown here is derived from an EMBL/GenBank/DDBJ whole genome shotgun (WGS) entry which is preliminary data.</text>
</comment>
<evidence type="ECO:0000313" key="2">
    <source>
        <dbReference type="EMBL" id="GCE04728.1"/>
    </source>
</evidence>
<feature type="transmembrane region" description="Helical" evidence="1">
    <location>
        <begin position="145"/>
        <end position="164"/>
    </location>
</feature>
<keyword evidence="1" id="KW-1133">Transmembrane helix</keyword>
<dbReference type="EMBL" id="BIFQ01000001">
    <property type="protein sequence ID" value="GCE04728.1"/>
    <property type="molecule type" value="Genomic_DNA"/>
</dbReference>
<reference evidence="3" key="1">
    <citation type="submission" date="2018-12" db="EMBL/GenBank/DDBJ databases">
        <title>Tengunoibacter tsumagoiensis gen. nov., sp. nov., Dictyobacter kobayashii sp. nov., D. alpinus sp. nov., and D. joshuensis sp. nov. and description of Dictyobacteraceae fam. nov. within the order Ktedonobacterales isolated from Tengu-no-mugimeshi.</title>
        <authorList>
            <person name="Wang C.M."/>
            <person name="Zheng Y."/>
            <person name="Sakai Y."/>
            <person name="Toyoda A."/>
            <person name="Minakuchi Y."/>
            <person name="Abe K."/>
            <person name="Yokota A."/>
            <person name="Yabe S."/>
        </authorList>
    </citation>
    <scope>NUCLEOTIDE SEQUENCE [LARGE SCALE GENOMIC DNA]</scope>
    <source>
        <strain evidence="3">S-27</strain>
    </source>
</reference>
<keyword evidence="1" id="KW-0812">Transmembrane</keyword>
<evidence type="ECO:0000256" key="1">
    <source>
        <dbReference type="SAM" id="Phobius"/>
    </source>
</evidence>
<evidence type="ECO:0000313" key="3">
    <source>
        <dbReference type="Proteomes" id="UP000287224"/>
    </source>
</evidence>
<proteinExistence type="predicted"/>
<organism evidence="2 3">
    <name type="scientific">Dictyobacter aurantiacus</name>
    <dbReference type="NCBI Taxonomy" id="1936993"/>
    <lineage>
        <taxon>Bacteria</taxon>
        <taxon>Bacillati</taxon>
        <taxon>Chloroflexota</taxon>
        <taxon>Ktedonobacteria</taxon>
        <taxon>Ktedonobacterales</taxon>
        <taxon>Dictyobacteraceae</taxon>
        <taxon>Dictyobacter</taxon>
    </lineage>
</organism>
<dbReference type="OrthoDB" id="3435720at2"/>
<sequence>MIDITHMTEILTEMTRRVELFDGESAGLFKLLKAAIQDEASGEINAWADSDLYQLIDPALVCERYRGYLVRPGRSLVDLNGRTLLRILLPCMPVLLTGVSLIQALTLYPAVLTASSAGRGGQSFLFWWQQGFNGQLPGWLRASNVLLLDLLLLLAWLISSLWLAGVPSRQQRQSQEQARQEQDLRAALNHTLAMVTLYLAHYKSQLSTADNLTLLARRIDSMGRRLETNLEQVTSSFDSMTRQVSERFTSIAQELTQEFDGVTTDITTRYDGMSQQVMHRFGQMTDRMLEQLLEGSKYLKEMGRLSGGVVQTADHVRAAATILQETNGELTRQARSLTVPTAELARQQASLISAASQSTQLLQEVSHTMTDLSQQQDRWGTDLRNILDTLDLTIERAAELALQYTHKEEPPSNK</sequence>
<name>A0A401ZDF5_9CHLR</name>
<feature type="transmembrane region" description="Helical" evidence="1">
    <location>
        <begin position="84"/>
        <end position="105"/>
    </location>
</feature>
<dbReference type="AlphaFoldDB" id="A0A401ZDF5"/>
<keyword evidence="1" id="KW-0472">Membrane</keyword>
<gene>
    <name evidence="2" type="ORF">KDAU_20570</name>
</gene>
<dbReference type="Proteomes" id="UP000287224">
    <property type="component" value="Unassembled WGS sequence"/>
</dbReference>
<protein>
    <submittedName>
        <fullName evidence="2">Uncharacterized protein</fullName>
    </submittedName>
</protein>